<dbReference type="AlphaFoldDB" id="A0AA38Z992"/>
<evidence type="ECO:0000256" key="1">
    <source>
        <dbReference type="ARBA" id="ARBA00000900"/>
    </source>
</evidence>
<dbReference type="InterPro" id="IPR013083">
    <property type="entry name" value="Znf_RING/FYVE/PHD"/>
</dbReference>
<keyword evidence="6 15" id="KW-0812">Transmembrane</keyword>
<accession>A0AA38Z992</accession>
<dbReference type="PANTHER" id="PTHR46913:SF1">
    <property type="entry name" value="RING-H2 FINGER PROTEIN ATL16"/>
    <property type="match status" value="1"/>
</dbReference>
<keyword evidence="18" id="KW-1185">Reference proteome</keyword>
<proteinExistence type="inferred from homology"/>
<keyword evidence="9" id="KW-0833">Ubl conjugation pathway</keyword>
<dbReference type="GO" id="GO:0061630">
    <property type="term" value="F:ubiquitin protein ligase activity"/>
    <property type="evidence" value="ECO:0007669"/>
    <property type="project" value="UniProtKB-EC"/>
</dbReference>
<keyword evidence="12 15" id="KW-0472">Membrane</keyword>
<keyword evidence="10" id="KW-0862">Zinc</keyword>
<comment type="pathway">
    <text evidence="3">Protein modification; protein ubiquitination.</text>
</comment>
<protein>
    <recommendedName>
        <fullName evidence="4">RING-type E3 ubiquitin transferase</fullName>
        <ecNumber evidence="4">2.3.2.27</ecNumber>
    </recommendedName>
</protein>
<dbReference type="InterPro" id="IPR001841">
    <property type="entry name" value="Znf_RING"/>
</dbReference>
<dbReference type="Gene3D" id="3.30.40.10">
    <property type="entry name" value="Zinc/RING finger domain, C3HC4 (zinc finger)"/>
    <property type="match status" value="1"/>
</dbReference>
<dbReference type="Proteomes" id="UP001168098">
    <property type="component" value="Unassembled WGS sequence"/>
</dbReference>
<dbReference type="EMBL" id="JARBHA010000013">
    <property type="protein sequence ID" value="KAJ9684224.1"/>
    <property type="molecule type" value="Genomic_DNA"/>
</dbReference>
<evidence type="ECO:0000256" key="2">
    <source>
        <dbReference type="ARBA" id="ARBA00004167"/>
    </source>
</evidence>
<sequence length="159" mass="17425">MDGTTTHIFGLSPLPVAVIGIVLAIAVLLTYDCIVAHWCSPRESSTTTSQRWMVSPGSVNSSDDSITNLIPSFHYTKDIGLANATCVVCLCEFKDGEAIRILPKCCHSFHVPCIDMWLCSHSNCPLCRTTVISSGHVLGHRPEYHTVRLPDSGRPWQAM</sequence>
<name>A0AA38Z992_VITRO</name>
<dbReference type="SMART" id="SM00184">
    <property type="entry name" value="RING"/>
    <property type="match status" value="1"/>
</dbReference>
<evidence type="ECO:0000256" key="6">
    <source>
        <dbReference type="ARBA" id="ARBA00022692"/>
    </source>
</evidence>
<dbReference type="SUPFAM" id="SSF57850">
    <property type="entry name" value="RING/U-box"/>
    <property type="match status" value="1"/>
</dbReference>
<dbReference type="GO" id="GO:0008270">
    <property type="term" value="F:zinc ion binding"/>
    <property type="evidence" value="ECO:0007669"/>
    <property type="project" value="UniProtKB-KW"/>
</dbReference>
<organism evidence="17 18">
    <name type="scientific">Vitis rotundifolia</name>
    <name type="common">Muscadine grape</name>
    <dbReference type="NCBI Taxonomy" id="103349"/>
    <lineage>
        <taxon>Eukaryota</taxon>
        <taxon>Viridiplantae</taxon>
        <taxon>Streptophyta</taxon>
        <taxon>Embryophyta</taxon>
        <taxon>Tracheophyta</taxon>
        <taxon>Spermatophyta</taxon>
        <taxon>Magnoliopsida</taxon>
        <taxon>eudicotyledons</taxon>
        <taxon>Gunneridae</taxon>
        <taxon>Pentapetalae</taxon>
        <taxon>rosids</taxon>
        <taxon>Vitales</taxon>
        <taxon>Vitaceae</taxon>
        <taxon>Viteae</taxon>
        <taxon>Vitis</taxon>
    </lineage>
</organism>
<dbReference type="InterPro" id="IPR013087">
    <property type="entry name" value="Znf_C2H2_type"/>
</dbReference>
<keyword evidence="8 14" id="KW-0863">Zinc-finger</keyword>
<evidence type="ECO:0000256" key="13">
    <source>
        <dbReference type="ARBA" id="ARBA00024209"/>
    </source>
</evidence>
<evidence type="ECO:0000256" key="14">
    <source>
        <dbReference type="PROSITE-ProRule" id="PRU00175"/>
    </source>
</evidence>
<dbReference type="InterPro" id="IPR044600">
    <property type="entry name" value="ATL1/ATL16-like"/>
</dbReference>
<gene>
    <name evidence="17" type="ORF">PVL29_016622</name>
</gene>
<dbReference type="PANTHER" id="PTHR46913">
    <property type="entry name" value="RING-H2 FINGER PROTEIN ATL16"/>
    <property type="match status" value="1"/>
</dbReference>
<comment type="similarity">
    <text evidence="13">Belongs to the RING-type zinc finger family. ATL subfamily.</text>
</comment>
<evidence type="ECO:0000256" key="7">
    <source>
        <dbReference type="ARBA" id="ARBA00022723"/>
    </source>
</evidence>
<dbReference type="FunFam" id="3.30.40.10:FF:000609">
    <property type="entry name" value="RING-H2 finger protein ATL1"/>
    <property type="match status" value="1"/>
</dbReference>
<evidence type="ECO:0000256" key="8">
    <source>
        <dbReference type="ARBA" id="ARBA00022771"/>
    </source>
</evidence>
<comment type="subcellular location">
    <subcellularLocation>
        <location evidence="2">Membrane</location>
        <topology evidence="2">Single-pass membrane protein</topology>
    </subcellularLocation>
</comment>
<feature type="domain" description="RING-type" evidence="16">
    <location>
        <begin position="86"/>
        <end position="128"/>
    </location>
</feature>
<evidence type="ECO:0000256" key="12">
    <source>
        <dbReference type="ARBA" id="ARBA00023136"/>
    </source>
</evidence>
<feature type="transmembrane region" description="Helical" evidence="15">
    <location>
        <begin position="12"/>
        <end position="34"/>
    </location>
</feature>
<evidence type="ECO:0000256" key="10">
    <source>
        <dbReference type="ARBA" id="ARBA00022833"/>
    </source>
</evidence>
<dbReference type="EC" id="2.3.2.27" evidence="4"/>
<dbReference type="GO" id="GO:0016567">
    <property type="term" value="P:protein ubiquitination"/>
    <property type="evidence" value="ECO:0007669"/>
    <property type="project" value="InterPro"/>
</dbReference>
<evidence type="ECO:0000256" key="5">
    <source>
        <dbReference type="ARBA" id="ARBA00022679"/>
    </source>
</evidence>
<evidence type="ECO:0000256" key="4">
    <source>
        <dbReference type="ARBA" id="ARBA00012483"/>
    </source>
</evidence>
<evidence type="ECO:0000256" key="3">
    <source>
        <dbReference type="ARBA" id="ARBA00004906"/>
    </source>
</evidence>
<evidence type="ECO:0000256" key="15">
    <source>
        <dbReference type="SAM" id="Phobius"/>
    </source>
</evidence>
<comment type="catalytic activity">
    <reaction evidence="1">
        <text>S-ubiquitinyl-[E2 ubiquitin-conjugating enzyme]-L-cysteine + [acceptor protein]-L-lysine = [E2 ubiquitin-conjugating enzyme]-L-cysteine + N(6)-ubiquitinyl-[acceptor protein]-L-lysine.</text>
        <dbReference type="EC" id="2.3.2.27"/>
    </reaction>
</comment>
<evidence type="ECO:0000256" key="11">
    <source>
        <dbReference type="ARBA" id="ARBA00022989"/>
    </source>
</evidence>
<dbReference type="Pfam" id="PF13639">
    <property type="entry name" value="zf-RING_2"/>
    <property type="match status" value="1"/>
</dbReference>
<keyword evidence="7" id="KW-0479">Metal-binding</keyword>
<evidence type="ECO:0000259" key="16">
    <source>
        <dbReference type="PROSITE" id="PS50089"/>
    </source>
</evidence>
<evidence type="ECO:0000313" key="17">
    <source>
        <dbReference type="EMBL" id="KAJ9684224.1"/>
    </source>
</evidence>
<keyword evidence="11 15" id="KW-1133">Transmembrane helix</keyword>
<dbReference type="PROSITE" id="PS50089">
    <property type="entry name" value="ZF_RING_2"/>
    <property type="match status" value="1"/>
</dbReference>
<evidence type="ECO:0000256" key="9">
    <source>
        <dbReference type="ARBA" id="ARBA00022786"/>
    </source>
</evidence>
<dbReference type="GO" id="GO:0016020">
    <property type="term" value="C:membrane"/>
    <property type="evidence" value="ECO:0007669"/>
    <property type="project" value="UniProtKB-SubCell"/>
</dbReference>
<dbReference type="PROSITE" id="PS00028">
    <property type="entry name" value="ZINC_FINGER_C2H2_1"/>
    <property type="match status" value="1"/>
</dbReference>
<evidence type="ECO:0000313" key="18">
    <source>
        <dbReference type="Proteomes" id="UP001168098"/>
    </source>
</evidence>
<comment type="caution">
    <text evidence="17">The sequence shown here is derived from an EMBL/GenBank/DDBJ whole genome shotgun (WGS) entry which is preliminary data.</text>
</comment>
<keyword evidence="5" id="KW-0808">Transferase</keyword>
<reference evidence="17 18" key="1">
    <citation type="journal article" date="2023" name="BMC Biotechnol.">
        <title>Vitis rotundifolia cv Carlos genome sequencing.</title>
        <authorList>
            <person name="Huff M."/>
            <person name="Hulse-Kemp A."/>
            <person name="Scheffler B."/>
            <person name="Youngblood R."/>
            <person name="Simpson S."/>
            <person name="Babiker E."/>
            <person name="Staton M."/>
        </authorList>
    </citation>
    <scope>NUCLEOTIDE SEQUENCE [LARGE SCALE GENOMIC DNA]</scope>
    <source>
        <tissue evidence="17">Leaf</tissue>
    </source>
</reference>